<comment type="caution">
    <text evidence="2">The sequence shown here is derived from an EMBL/GenBank/DDBJ whole genome shotgun (WGS) entry which is preliminary data.</text>
</comment>
<reference evidence="2 3" key="1">
    <citation type="submission" date="2019-10" db="EMBL/GenBank/DDBJ databases">
        <authorList>
            <person name="Palmer J.M."/>
        </authorList>
    </citation>
    <scope>NUCLEOTIDE SEQUENCE [LARGE SCALE GENOMIC DNA]</scope>
    <source>
        <strain evidence="2 3">TWF694</strain>
    </source>
</reference>
<evidence type="ECO:0000313" key="3">
    <source>
        <dbReference type="Proteomes" id="UP001365542"/>
    </source>
</evidence>
<dbReference type="Pfam" id="PF07103">
    <property type="entry name" value="DUF1365"/>
    <property type="match status" value="1"/>
</dbReference>
<dbReference type="PANTHER" id="PTHR33973">
    <property type="entry name" value="OS07G0153300 PROTEIN"/>
    <property type="match status" value="1"/>
</dbReference>
<accession>A0AAV9X4Z1</accession>
<dbReference type="EMBL" id="JAVHJO010000009">
    <property type="protein sequence ID" value="KAK6537144.1"/>
    <property type="molecule type" value="Genomic_DNA"/>
</dbReference>
<dbReference type="AlphaFoldDB" id="A0AAV9X4Z1"/>
<evidence type="ECO:0000313" key="2">
    <source>
        <dbReference type="EMBL" id="KAK6537144.1"/>
    </source>
</evidence>
<sequence length="643" mass="75161">MHTFNKLPVLRSIKMSGIALIVDSFGKSMYRLLKTATKVGAWIFLIAGLLELLLLIGLTHGICSKLCSSGINVPLIQNSLFFLLDHKLSPKIGLWLLLSGFLLKWLDLFIDWCGTDYFDILDRLYKAKESNLRPRFFFCTSRHLRLSPNRYFFQYPILYVGFSTKFLASIGSLFSVKESIDELENPDGNIRQHPRWFTFFSVNPKAYMSSDFGFDKKARRFLRSNDVDDARYPHIYVVTAPNILPWEFNPVTYYYVYDTEMELRYTILEVNNTFQESHAYLLPREGSKIKNERYLYTHRFPKGFHISPFNKRSGEYEADILDPIKEERFEVKIAVLDEVGKRRMTVQTLSLGKYLDMLEASWVDILKLILRWMFCGSLVVPRTLWQCWRIFCLEHTEIHGRPEPFQSSKGRSASGLEQKCQGIFLQFIKHRVWHYHLPVKIIVTLPRTDIGVLPKTYEFLPQNTTNGASEHPELTINIQVKNNIFWSKVLSCITMSELRYTELWELEPEMRSVEVSDWDLLVDILNNHTRPEEPTERTDRNNGAFSILRGIWLQGFFFWTSIMFQRVHGEALETSPVYLYYSLEPSPRTHPPLGPELSPLQNFGSYKSIMGSVTRNLASQTIIRKGFNFVKQLGWDLYWLPEQ</sequence>
<dbReference type="Proteomes" id="UP001365542">
    <property type="component" value="Unassembled WGS sequence"/>
</dbReference>
<keyword evidence="1" id="KW-0812">Transmembrane</keyword>
<keyword evidence="1" id="KW-1133">Transmembrane helix</keyword>
<dbReference type="PANTHER" id="PTHR33973:SF4">
    <property type="entry name" value="OS07G0153300 PROTEIN"/>
    <property type="match status" value="1"/>
</dbReference>
<keyword evidence="1" id="KW-0472">Membrane</keyword>
<gene>
    <name evidence="2" type="ORF">TWF694_011342</name>
</gene>
<keyword evidence="3" id="KW-1185">Reference proteome</keyword>
<evidence type="ECO:0000256" key="1">
    <source>
        <dbReference type="SAM" id="Phobius"/>
    </source>
</evidence>
<feature type="transmembrane region" description="Helical" evidence="1">
    <location>
        <begin position="39"/>
        <end position="58"/>
    </location>
</feature>
<protein>
    <submittedName>
        <fullName evidence="2">Uncharacterized protein</fullName>
    </submittedName>
</protein>
<dbReference type="InterPro" id="IPR010775">
    <property type="entry name" value="DUF1365"/>
</dbReference>
<name>A0AAV9X4Z1_9PEZI</name>
<organism evidence="2 3">
    <name type="scientific">Orbilia ellipsospora</name>
    <dbReference type="NCBI Taxonomy" id="2528407"/>
    <lineage>
        <taxon>Eukaryota</taxon>
        <taxon>Fungi</taxon>
        <taxon>Dikarya</taxon>
        <taxon>Ascomycota</taxon>
        <taxon>Pezizomycotina</taxon>
        <taxon>Orbiliomycetes</taxon>
        <taxon>Orbiliales</taxon>
        <taxon>Orbiliaceae</taxon>
        <taxon>Orbilia</taxon>
    </lineage>
</organism>
<proteinExistence type="predicted"/>